<dbReference type="AlphaFoldDB" id="A0A2H4SVR9"/>
<dbReference type="VEuPathDB" id="FungiDB:CCM_07454"/>
<accession>A0A2H4SVR9</accession>
<dbReference type="VEuPathDB" id="FungiDB:A9K55_000146"/>
<feature type="compositionally biased region" description="Polar residues" evidence="1">
    <location>
        <begin position="51"/>
        <end position="66"/>
    </location>
</feature>
<dbReference type="EMBL" id="CP023328">
    <property type="protein sequence ID" value="ATY67197.1"/>
    <property type="molecule type" value="Genomic_DNA"/>
</dbReference>
<evidence type="ECO:0000313" key="3">
    <source>
        <dbReference type="Proteomes" id="UP000323067"/>
    </source>
</evidence>
<feature type="region of interest" description="Disordered" evidence="1">
    <location>
        <begin position="51"/>
        <end position="76"/>
    </location>
</feature>
<feature type="region of interest" description="Disordered" evidence="1">
    <location>
        <begin position="96"/>
        <end position="115"/>
    </location>
</feature>
<protein>
    <submittedName>
        <fullName evidence="2">Uncharacterized protein</fullName>
    </submittedName>
</protein>
<name>A0A2H4SVR9_CORMI</name>
<evidence type="ECO:0000256" key="1">
    <source>
        <dbReference type="SAM" id="MobiDB-lite"/>
    </source>
</evidence>
<reference evidence="2 3" key="1">
    <citation type="journal article" date="2017" name="BMC Genomics">
        <title>Chromosome level assembly and secondary metabolite potential of the parasitic fungus Cordyceps militaris.</title>
        <authorList>
            <person name="Kramer G.J."/>
            <person name="Nodwell J.R."/>
        </authorList>
    </citation>
    <scope>NUCLEOTIDE SEQUENCE [LARGE SCALE GENOMIC DNA]</scope>
    <source>
        <strain evidence="2 3">ATCC 34164</strain>
    </source>
</reference>
<proteinExistence type="predicted"/>
<evidence type="ECO:0000313" key="2">
    <source>
        <dbReference type="EMBL" id="ATY67197.1"/>
    </source>
</evidence>
<sequence>MRCMRCIAGLAQYNMLTERDFDLRSRKLTTTSLHPSGRTILVTNYTSIASADRSSPASGNVWNPTTLEPHDPPAPNLPRCTTLLLFKLVDKAIPDRGNIPGTEKRKDMCHDILQH</sequence>
<gene>
    <name evidence="2" type="ORF">A9K55_000146</name>
</gene>
<dbReference type="Proteomes" id="UP000323067">
    <property type="component" value="Chromosome i"/>
</dbReference>
<organism evidence="2 3">
    <name type="scientific">Cordyceps militaris</name>
    <name type="common">Caterpillar fungus</name>
    <name type="synonym">Clavaria militaris</name>
    <dbReference type="NCBI Taxonomy" id="73501"/>
    <lineage>
        <taxon>Eukaryota</taxon>
        <taxon>Fungi</taxon>
        <taxon>Dikarya</taxon>
        <taxon>Ascomycota</taxon>
        <taxon>Pezizomycotina</taxon>
        <taxon>Sordariomycetes</taxon>
        <taxon>Hypocreomycetidae</taxon>
        <taxon>Hypocreales</taxon>
        <taxon>Cordycipitaceae</taxon>
        <taxon>Cordyceps</taxon>
    </lineage>
</organism>
<feature type="compositionally biased region" description="Basic and acidic residues" evidence="1">
    <location>
        <begin position="102"/>
        <end position="115"/>
    </location>
</feature>